<proteinExistence type="predicted"/>
<name>A0A373FNF1_COMTE</name>
<evidence type="ECO:0000256" key="1">
    <source>
        <dbReference type="SAM" id="Phobius"/>
    </source>
</evidence>
<feature type="transmembrane region" description="Helical" evidence="1">
    <location>
        <begin position="12"/>
        <end position="32"/>
    </location>
</feature>
<dbReference type="Proteomes" id="UP000261948">
    <property type="component" value="Unassembled WGS sequence"/>
</dbReference>
<dbReference type="OrthoDB" id="8795267at2"/>
<reference evidence="2 3" key="1">
    <citation type="submission" date="2018-08" db="EMBL/GenBank/DDBJ databases">
        <title>Comamonas testosteroni strain SWCO2.</title>
        <authorList>
            <person name="Jiang N."/>
            <person name="Zhang X.Z."/>
        </authorList>
    </citation>
    <scope>NUCLEOTIDE SEQUENCE [LARGE SCALE GENOMIC DNA]</scope>
    <source>
        <strain evidence="2 3">SWCO2</strain>
    </source>
</reference>
<gene>
    <name evidence="2" type="ORF">DZC30_09340</name>
</gene>
<dbReference type="EMBL" id="QURR01000009">
    <property type="protein sequence ID" value="RGE45447.1"/>
    <property type="molecule type" value="Genomic_DNA"/>
</dbReference>
<dbReference type="AlphaFoldDB" id="A0A373FNF1"/>
<keyword evidence="1" id="KW-0812">Transmembrane</keyword>
<comment type="caution">
    <text evidence="2">The sequence shown here is derived from an EMBL/GenBank/DDBJ whole genome shotgun (WGS) entry which is preliminary data.</text>
</comment>
<sequence length="148" mass="16258">MSRAIQRSSVRSAVLLFIMVAQLLIPLLHGHFGTPNQAGLHVHAMPSRGADSHFLCAARDSLSEQQKDSLQAEPFEVDVQAALQPLDTFPMPLLAVVGLALLTMGLRAARMRCVAPRLMPRLYPPPRIPRWRGRVIKPSPSRAPPLCS</sequence>
<evidence type="ECO:0000313" key="3">
    <source>
        <dbReference type="Proteomes" id="UP000261948"/>
    </source>
</evidence>
<evidence type="ECO:0000313" key="2">
    <source>
        <dbReference type="EMBL" id="RGE45447.1"/>
    </source>
</evidence>
<accession>A0A373FNF1</accession>
<protein>
    <submittedName>
        <fullName evidence="2">Uncharacterized protein</fullName>
    </submittedName>
</protein>
<keyword evidence="1" id="KW-1133">Transmembrane helix</keyword>
<organism evidence="2 3">
    <name type="scientific">Comamonas testosteroni</name>
    <name type="common">Pseudomonas testosteroni</name>
    <dbReference type="NCBI Taxonomy" id="285"/>
    <lineage>
        <taxon>Bacteria</taxon>
        <taxon>Pseudomonadati</taxon>
        <taxon>Pseudomonadota</taxon>
        <taxon>Betaproteobacteria</taxon>
        <taxon>Burkholderiales</taxon>
        <taxon>Comamonadaceae</taxon>
        <taxon>Comamonas</taxon>
    </lineage>
</organism>
<feature type="transmembrane region" description="Helical" evidence="1">
    <location>
        <begin position="89"/>
        <end position="109"/>
    </location>
</feature>
<keyword evidence="3" id="KW-1185">Reference proteome</keyword>
<keyword evidence="1" id="KW-0472">Membrane</keyword>